<evidence type="ECO:0000313" key="3">
    <source>
        <dbReference type="Proteomes" id="UP000467124"/>
    </source>
</evidence>
<accession>A0A7K2IXP1</accession>
<dbReference type="EMBL" id="WWHY01000001">
    <property type="protein sequence ID" value="MYR34703.1"/>
    <property type="molecule type" value="Genomic_DNA"/>
</dbReference>
<dbReference type="AlphaFoldDB" id="A0A7K2IXP1"/>
<protein>
    <recommendedName>
        <fullName evidence="4">Translation elongation factor EFG/EF2 domain-containing protein</fullName>
    </recommendedName>
</protein>
<reference evidence="2 3" key="1">
    <citation type="journal article" date="2019" name="Nat. Commun.">
        <title>The antimicrobial potential of Streptomyces from insect microbiomes.</title>
        <authorList>
            <person name="Chevrette M.G."/>
            <person name="Carlson C.M."/>
            <person name="Ortega H.E."/>
            <person name="Thomas C."/>
            <person name="Ananiev G.E."/>
            <person name="Barns K.J."/>
            <person name="Book A.J."/>
            <person name="Cagnazzo J."/>
            <person name="Carlos C."/>
            <person name="Flanigan W."/>
            <person name="Grubbs K.J."/>
            <person name="Horn H.A."/>
            <person name="Hoffmann F.M."/>
            <person name="Klassen J.L."/>
            <person name="Knack J.J."/>
            <person name="Lewin G.R."/>
            <person name="McDonald B.R."/>
            <person name="Muller L."/>
            <person name="Melo W.G.P."/>
            <person name="Pinto-Tomas A.A."/>
            <person name="Schmitz A."/>
            <person name="Wendt-Pienkowski E."/>
            <person name="Wildman S."/>
            <person name="Zhao M."/>
            <person name="Zhang F."/>
            <person name="Bugni T.S."/>
            <person name="Andes D.R."/>
            <person name="Pupo M.T."/>
            <person name="Currie C.R."/>
        </authorList>
    </citation>
    <scope>NUCLEOTIDE SEQUENCE [LARGE SCALE GENOMIC DNA]</scope>
    <source>
        <strain evidence="2 3">SID5840</strain>
    </source>
</reference>
<dbReference type="GeneID" id="91389549"/>
<dbReference type="Gene3D" id="3.30.230.10">
    <property type="match status" value="1"/>
</dbReference>
<sequence>MPEPLPRPITGVFVRQVVQTACPGHFALMWLDAAPPPEGAETDRAVDVVDDLPPLCREPLAPLPGDFARAFAEGFRRRWSILGPDRSPPYTVRIVLRDALWHEVDSNTHGFERAGVLAADEILSCVREGRPPRPAGRPVRPDARIPPMPRLTLDGRPGGDGPPG</sequence>
<proteinExistence type="predicted"/>
<evidence type="ECO:0008006" key="4">
    <source>
        <dbReference type="Google" id="ProtNLM"/>
    </source>
</evidence>
<dbReference type="RefSeq" id="WP_042280806.1">
    <property type="nucleotide sequence ID" value="NZ_BAZE01000001.1"/>
</dbReference>
<evidence type="ECO:0000256" key="1">
    <source>
        <dbReference type="SAM" id="MobiDB-lite"/>
    </source>
</evidence>
<gene>
    <name evidence="2" type="ORF">GTW20_21230</name>
</gene>
<comment type="caution">
    <text evidence="2">The sequence shown here is derived from an EMBL/GenBank/DDBJ whole genome shotgun (WGS) entry which is preliminary data.</text>
</comment>
<feature type="region of interest" description="Disordered" evidence="1">
    <location>
        <begin position="127"/>
        <end position="164"/>
    </location>
</feature>
<dbReference type="Proteomes" id="UP000467124">
    <property type="component" value="Unassembled WGS sequence"/>
</dbReference>
<evidence type="ECO:0000313" key="2">
    <source>
        <dbReference type="EMBL" id="MYR34703.1"/>
    </source>
</evidence>
<organism evidence="2 3">
    <name type="scientific">Nocardiopsis alba</name>
    <dbReference type="NCBI Taxonomy" id="53437"/>
    <lineage>
        <taxon>Bacteria</taxon>
        <taxon>Bacillati</taxon>
        <taxon>Actinomycetota</taxon>
        <taxon>Actinomycetes</taxon>
        <taxon>Streptosporangiales</taxon>
        <taxon>Nocardiopsidaceae</taxon>
        <taxon>Nocardiopsis</taxon>
    </lineage>
</organism>
<dbReference type="InterPro" id="IPR014721">
    <property type="entry name" value="Ribsml_uS5_D2-typ_fold_subgr"/>
</dbReference>
<name>A0A7K2IXP1_9ACTN</name>